<gene>
    <name evidence="1" type="ORF">BDA99DRAFT_515390</name>
</gene>
<dbReference type="AlphaFoldDB" id="A0AAD5JX68"/>
<dbReference type="Proteomes" id="UP001209540">
    <property type="component" value="Unassembled WGS sequence"/>
</dbReference>
<dbReference type="EMBL" id="JAIXMP010000019">
    <property type="protein sequence ID" value="KAI9258153.1"/>
    <property type="molecule type" value="Genomic_DNA"/>
</dbReference>
<sequence length="61" mass="7046">MPCVIIDDECKDDTMIKSIFKLKIIQSLCISVRIYARFMIRCTVSMKSAYSIYKSITLGLF</sequence>
<organism evidence="1 2">
    <name type="scientific">Phascolomyces articulosus</name>
    <dbReference type="NCBI Taxonomy" id="60185"/>
    <lineage>
        <taxon>Eukaryota</taxon>
        <taxon>Fungi</taxon>
        <taxon>Fungi incertae sedis</taxon>
        <taxon>Mucoromycota</taxon>
        <taxon>Mucoromycotina</taxon>
        <taxon>Mucoromycetes</taxon>
        <taxon>Mucorales</taxon>
        <taxon>Lichtheimiaceae</taxon>
        <taxon>Phascolomyces</taxon>
    </lineage>
</organism>
<reference evidence="1" key="1">
    <citation type="journal article" date="2022" name="IScience">
        <title>Evolution of zygomycete secretomes and the origins of terrestrial fungal ecologies.</title>
        <authorList>
            <person name="Chang Y."/>
            <person name="Wang Y."/>
            <person name="Mondo S."/>
            <person name="Ahrendt S."/>
            <person name="Andreopoulos W."/>
            <person name="Barry K."/>
            <person name="Beard J."/>
            <person name="Benny G.L."/>
            <person name="Blankenship S."/>
            <person name="Bonito G."/>
            <person name="Cuomo C."/>
            <person name="Desiro A."/>
            <person name="Gervers K.A."/>
            <person name="Hundley H."/>
            <person name="Kuo A."/>
            <person name="LaButti K."/>
            <person name="Lang B.F."/>
            <person name="Lipzen A."/>
            <person name="O'Donnell K."/>
            <person name="Pangilinan J."/>
            <person name="Reynolds N."/>
            <person name="Sandor L."/>
            <person name="Smith M.E."/>
            <person name="Tsang A."/>
            <person name="Grigoriev I.V."/>
            <person name="Stajich J.E."/>
            <person name="Spatafora J.W."/>
        </authorList>
    </citation>
    <scope>NUCLEOTIDE SEQUENCE</scope>
    <source>
        <strain evidence="1">RSA 2281</strain>
    </source>
</reference>
<protein>
    <submittedName>
        <fullName evidence="1">Uncharacterized protein</fullName>
    </submittedName>
</protein>
<comment type="caution">
    <text evidence="1">The sequence shown here is derived from an EMBL/GenBank/DDBJ whole genome shotgun (WGS) entry which is preliminary data.</text>
</comment>
<evidence type="ECO:0000313" key="1">
    <source>
        <dbReference type="EMBL" id="KAI9258153.1"/>
    </source>
</evidence>
<keyword evidence="2" id="KW-1185">Reference proteome</keyword>
<reference evidence="1" key="2">
    <citation type="submission" date="2023-02" db="EMBL/GenBank/DDBJ databases">
        <authorList>
            <consortium name="DOE Joint Genome Institute"/>
            <person name="Mondo S.J."/>
            <person name="Chang Y."/>
            <person name="Wang Y."/>
            <person name="Ahrendt S."/>
            <person name="Andreopoulos W."/>
            <person name="Barry K."/>
            <person name="Beard J."/>
            <person name="Benny G.L."/>
            <person name="Blankenship S."/>
            <person name="Bonito G."/>
            <person name="Cuomo C."/>
            <person name="Desiro A."/>
            <person name="Gervers K.A."/>
            <person name="Hundley H."/>
            <person name="Kuo A."/>
            <person name="LaButti K."/>
            <person name="Lang B.F."/>
            <person name="Lipzen A."/>
            <person name="O'Donnell K."/>
            <person name="Pangilinan J."/>
            <person name="Reynolds N."/>
            <person name="Sandor L."/>
            <person name="Smith M.W."/>
            <person name="Tsang A."/>
            <person name="Grigoriev I.V."/>
            <person name="Stajich J.E."/>
            <person name="Spatafora J.W."/>
        </authorList>
    </citation>
    <scope>NUCLEOTIDE SEQUENCE</scope>
    <source>
        <strain evidence="1">RSA 2281</strain>
    </source>
</reference>
<accession>A0AAD5JX68</accession>
<proteinExistence type="predicted"/>
<name>A0AAD5JX68_9FUNG</name>
<evidence type="ECO:0000313" key="2">
    <source>
        <dbReference type="Proteomes" id="UP001209540"/>
    </source>
</evidence>